<evidence type="ECO:0000256" key="2">
    <source>
        <dbReference type="ARBA" id="ARBA00004787"/>
    </source>
</evidence>
<dbReference type="PROSITE" id="PS01295">
    <property type="entry name" value="ISPD"/>
    <property type="match status" value="1"/>
</dbReference>
<dbReference type="RefSeq" id="WP_290141623.1">
    <property type="nucleotide sequence ID" value="NZ_CP101620.1"/>
</dbReference>
<evidence type="ECO:0000313" key="9">
    <source>
        <dbReference type="Proteomes" id="UP001060112"/>
    </source>
</evidence>
<dbReference type="InterPro" id="IPR050088">
    <property type="entry name" value="IspD/TarI_cytidylyltransf_bact"/>
</dbReference>
<evidence type="ECO:0000256" key="1">
    <source>
        <dbReference type="ARBA" id="ARBA00001282"/>
    </source>
</evidence>
<keyword evidence="4 7" id="KW-0808">Transferase</keyword>
<dbReference type="CDD" id="cd02516">
    <property type="entry name" value="CDP-ME_synthetase"/>
    <property type="match status" value="1"/>
</dbReference>
<gene>
    <name evidence="7 8" type="primary">ispD</name>
    <name evidence="8" type="ORF">NMU03_05220</name>
</gene>
<proteinExistence type="inferred from homology"/>
<dbReference type="InterPro" id="IPR018294">
    <property type="entry name" value="ISPD_synthase_CS"/>
</dbReference>
<evidence type="ECO:0000256" key="3">
    <source>
        <dbReference type="ARBA" id="ARBA00009789"/>
    </source>
</evidence>
<dbReference type="EMBL" id="CP101620">
    <property type="protein sequence ID" value="UTY40198.1"/>
    <property type="molecule type" value="Genomic_DNA"/>
</dbReference>
<comment type="function">
    <text evidence="7">Catalyzes the formation of 4-diphosphocytidyl-2-C-methyl-D-erythritol from CTP and 2-C-methyl-D-erythritol 4-phosphate (MEP).</text>
</comment>
<feature type="site" description="Transition state stabilizer" evidence="7">
    <location>
        <position position="21"/>
    </location>
</feature>
<comment type="catalytic activity">
    <reaction evidence="1 7">
        <text>2-C-methyl-D-erythritol 4-phosphate + CTP + H(+) = 4-CDP-2-C-methyl-D-erythritol + diphosphate</text>
        <dbReference type="Rhea" id="RHEA:13429"/>
        <dbReference type="ChEBI" id="CHEBI:15378"/>
        <dbReference type="ChEBI" id="CHEBI:33019"/>
        <dbReference type="ChEBI" id="CHEBI:37563"/>
        <dbReference type="ChEBI" id="CHEBI:57823"/>
        <dbReference type="ChEBI" id="CHEBI:58262"/>
        <dbReference type="EC" id="2.7.7.60"/>
    </reaction>
</comment>
<reference evidence="8" key="1">
    <citation type="submission" date="2022-07" db="EMBL/GenBank/DDBJ databases">
        <title>Faecal culturing of patients with breast cancer.</title>
        <authorList>
            <person name="Teng N.M.Y."/>
            <person name="Kiu R."/>
            <person name="Evans R."/>
            <person name="Baker D.J."/>
            <person name="Zenner C."/>
            <person name="Robinson S.D."/>
            <person name="Hall L.J."/>
        </authorList>
    </citation>
    <scope>NUCLEOTIDE SEQUENCE</scope>
    <source>
        <strain evidence="8">LH1062</strain>
    </source>
</reference>
<dbReference type="NCBIfam" id="TIGR00453">
    <property type="entry name" value="ispD"/>
    <property type="match status" value="1"/>
</dbReference>
<dbReference type="PANTHER" id="PTHR32125:SF4">
    <property type="entry name" value="2-C-METHYL-D-ERYTHRITOL 4-PHOSPHATE CYTIDYLYLTRANSFERASE, CHLOROPLASTIC"/>
    <property type="match status" value="1"/>
</dbReference>
<feature type="site" description="Positions MEP for the nucleophilic attack" evidence="7">
    <location>
        <position position="203"/>
    </location>
</feature>
<dbReference type="InterPro" id="IPR029044">
    <property type="entry name" value="Nucleotide-diphossugar_trans"/>
</dbReference>
<evidence type="ECO:0000256" key="7">
    <source>
        <dbReference type="HAMAP-Rule" id="MF_00108"/>
    </source>
</evidence>
<dbReference type="HAMAP" id="MF_00108">
    <property type="entry name" value="IspD"/>
    <property type="match status" value="1"/>
</dbReference>
<feature type="site" description="Positions MEP for the nucleophilic attack" evidence="7">
    <location>
        <position position="146"/>
    </location>
</feature>
<dbReference type="EC" id="2.7.7.60" evidence="7"/>
<dbReference type="PANTHER" id="PTHR32125">
    <property type="entry name" value="2-C-METHYL-D-ERYTHRITOL 4-PHOSPHATE CYTIDYLYLTRANSFERASE, CHLOROPLASTIC"/>
    <property type="match status" value="1"/>
</dbReference>
<evidence type="ECO:0000256" key="5">
    <source>
        <dbReference type="ARBA" id="ARBA00022695"/>
    </source>
</evidence>
<organism evidence="8 9">
    <name type="scientific">Allocoprobacillus halotolerans</name>
    <dbReference type="NCBI Taxonomy" id="2944914"/>
    <lineage>
        <taxon>Bacteria</taxon>
        <taxon>Bacillati</taxon>
        <taxon>Bacillota</taxon>
        <taxon>Erysipelotrichia</taxon>
        <taxon>Erysipelotrichales</taxon>
        <taxon>Erysipelotrichaceae</taxon>
        <taxon>Allocoprobacillus</taxon>
    </lineage>
</organism>
<keyword evidence="5 7" id="KW-0548">Nucleotidyltransferase</keyword>
<dbReference type="InterPro" id="IPR001228">
    <property type="entry name" value="IspD"/>
</dbReference>
<comment type="pathway">
    <text evidence="2 7">Isoprenoid biosynthesis; isopentenyl diphosphate biosynthesis via DXP pathway; isopentenyl diphosphate from 1-deoxy-D-xylulose 5-phosphate: step 2/6.</text>
</comment>
<dbReference type="SUPFAM" id="SSF53448">
    <property type="entry name" value="Nucleotide-diphospho-sugar transferases"/>
    <property type="match status" value="1"/>
</dbReference>
<dbReference type="Pfam" id="PF01128">
    <property type="entry name" value="IspD"/>
    <property type="match status" value="1"/>
</dbReference>
<dbReference type="GO" id="GO:0050518">
    <property type="term" value="F:2-C-methyl-D-erythritol 4-phosphate cytidylyltransferase activity"/>
    <property type="evidence" value="ECO:0007669"/>
    <property type="project" value="UniProtKB-EC"/>
</dbReference>
<name>A0ABY5I836_9FIRM</name>
<evidence type="ECO:0000256" key="6">
    <source>
        <dbReference type="ARBA" id="ARBA00023229"/>
    </source>
</evidence>
<protein>
    <recommendedName>
        <fullName evidence="7">2-C-methyl-D-erythritol 4-phosphate cytidylyltransferase</fullName>
        <ecNumber evidence="7">2.7.7.60</ecNumber>
    </recommendedName>
    <alternativeName>
        <fullName evidence="7">4-diphosphocytidyl-2C-methyl-D-erythritol synthase</fullName>
    </alternativeName>
    <alternativeName>
        <fullName evidence="7">MEP cytidylyltransferase</fullName>
        <shortName evidence="7">MCT</shortName>
    </alternativeName>
</protein>
<keyword evidence="6 7" id="KW-0414">Isoprene biosynthesis</keyword>
<evidence type="ECO:0000256" key="4">
    <source>
        <dbReference type="ARBA" id="ARBA00022679"/>
    </source>
</evidence>
<feature type="site" description="Transition state stabilizer" evidence="7">
    <location>
        <position position="14"/>
    </location>
</feature>
<evidence type="ECO:0000313" key="8">
    <source>
        <dbReference type="EMBL" id="UTY40198.1"/>
    </source>
</evidence>
<dbReference type="InterPro" id="IPR034683">
    <property type="entry name" value="IspD/TarI"/>
</dbReference>
<keyword evidence="9" id="KW-1185">Reference proteome</keyword>
<accession>A0ABY5I836</accession>
<comment type="similarity">
    <text evidence="3 7">Belongs to the IspD/TarI cytidylyltransferase family. IspD subfamily.</text>
</comment>
<dbReference type="Proteomes" id="UP001060112">
    <property type="component" value="Chromosome"/>
</dbReference>
<sequence length="211" mass="24298">MYSVIILCAGQGKRTGLNYNKMLYKFQGQTVYEMTLHTFMQDPRCQQIIVVTREDEKETFQQLLDDERIQFVVGGKERQDSVFHGLQHVQSSYVLIHDGARPYLKQQHIDALLLALQEHQACLLMVPCKDTIKRVVDGKVVETLKRDELMQAQTPQAFSTKLILEAYTQAIQSGYQATDDAQMVEHFTQEDVYAVMGDYENKKITTVEDLK</sequence>
<dbReference type="Gene3D" id="3.90.550.10">
    <property type="entry name" value="Spore Coat Polysaccharide Biosynthesis Protein SpsA, Chain A"/>
    <property type="match status" value="1"/>
</dbReference>